<evidence type="ECO:0000313" key="3">
    <source>
        <dbReference type="Proteomes" id="UP001153678"/>
    </source>
</evidence>
<proteinExistence type="predicted"/>
<gene>
    <name evidence="2" type="ORF">FWILDA_LOCUS14334</name>
</gene>
<dbReference type="Proteomes" id="UP001153678">
    <property type="component" value="Unassembled WGS sequence"/>
</dbReference>
<feature type="transmembrane region" description="Helical" evidence="1">
    <location>
        <begin position="12"/>
        <end position="32"/>
    </location>
</feature>
<reference evidence="2" key="1">
    <citation type="submission" date="2022-08" db="EMBL/GenBank/DDBJ databases">
        <authorList>
            <person name="Kallberg Y."/>
            <person name="Tangrot J."/>
            <person name="Rosling A."/>
        </authorList>
    </citation>
    <scope>NUCLEOTIDE SEQUENCE</scope>
    <source>
        <strain evidence="2">Wild A</strain>
    </source>
</reference>
<comment type="caution">
    <text evidence="2">The sequence shown here is derived from an EMBL/GenBank/DDBJ whole genome shotgun (WGS) entry which is preliminary data.</text>
</comment>
<accession>A0A9W4T232</accession>
<name>A0A9W4T232_9GLOM</name>
<keyword evidence="3" id="KW-1185">Reference proteome</keyword>
<dbReference type="AlphaFoldDB" id="A0A9W4T232"/>
<keyword evidence="1" id="KW-0812">Transmembrane</keyword>
<feature type="non-terminal residue" evidence="2">
    <location>
        <position position="121"/>
    </location>
</feature>
<evidence type="ECO:0000256" key="1">
    <source>
        <dbReference type="SAM" id="Phobius"/>
    </source>
</evidence>
<dbReference type="EMBL" id="CAMKVN010006150">
    <property type="protein sequence ID" value="CAI2189954.1"/>
    <property type="molecule type" value="Genomic_DNA"/>
</dbReference>
<protein>
    <submittedName>
        <fullName evidence="2">11189_t:CDS:1</fullName>
    </submittedName>
</protein>
<sequence>MKLNQRQKKITLISAISFVLVLTLVISTVLVVNINKEKVAPRVPEQTDNSELVKAKTETVSSLEQKLKSKNIQNESLLQELKNEHALKLGETSLTEYIRGATTPAELEIRKKKVLAVMEKL</sequence>
<keyword evidence="1" id="KW-0472">Membrane</keyword>
<evidence type="ECO:0000313" key="2">
    <source>
        <dbReference type="EMBL" id="CAI2189954.1"/>
    </source>
</evidence>
<organism evidence="2 3">
    <name type="scientific">Funneliformis geosporum</name>
    <dbReference type="NCBI Taxonomy" id="1117311"/>
    <lineage>
        <taxon>Eukaryota</taxon>
        <taxon>Fungi</taxon>
        <taxon>Fungi incertae sedis</taxon>
        <taxon>Mucoromycota</taxon>
        <taxon>Glomeromycotina</taxon>
        <taxon>Glomeromycetes</taxon>
        <taxon>Glomerales</taxon>
        <taxon>Glomeraceae</taxon>
        <taxon>Funneliformis</taxon>
    </lineage>
</organism>
<keyword evidence="1" id="KW-1133">Transmembrane helix</keyword>